<feature type="domain" description="HTH cro/C1-type" evidence="1">
    <location>
        <begin position="5"/>
        <end position="60"/>
    </location>
</feature>
<comment type="caution">
    <text evidence="2">The sequence shown here is derived from an EMBL/GenBank/DDBJ whole genome shotgun (WGS) entry which is preliminary data.</text>
</comment>
<sequence>MASEIIRLRRLLGLSPEELSELSGASSSTIKKIESGEIKDPRFETVCKIFEALGVSIKEAVLGEGRPAAFAEERLHHLYGTMHRESRELLEEVLADRAGRSYLLEQARFWLGRKKG</sequence>
<reference evidence="2" key="1">
    <citation type="journal article" date="2015" name="Nature">
        <title>Complex archaea that bridge the gap between prokaryotes and eukaryotes.</title>
        <authorList>
            <person name="Spang A."/>
            <person name="Saw J.H."/>
            <person name="Jorgensen S.L."/>
            <person name="Zaremba-Niedzwiedzka K."/>
            <person name="Martijn J."/>
            <person name="Lind A.E."/>
            <person name="van Eijk R."/>
            <person name="Schleper C."/>
            <person name="Guy L."/>
            <person name="Ettema T.J."/>
        </authorList>
    </citation>
    <scope>NUCLEOTIDE SEQUENCE</scope>
</reference>
<dbReference type="SUPFAM" id="SSF47413">
    <property type="entry name" value="lambda repressor-like DNA-binding domains"/>
    <property type="match status" value="1"/>
</dbReference>
<name>A0A0F9JEG1_9ZZZZ</name>
<dbReference type="Pfam" id="PF01381">
    <property type="entry name" value="HTH_3"/>
    <property type="match status" value="1"/>
</dbReference>
<accession>A0A0F9JEG1</accession>
<gene>
    <name evidence="2" type="ORF">LCGC14_1465530</name>
</gene>
<evidence type="ECO:0000259" key="1">
    <source>
        <dbReference type="PROSITE" id="PS50943"/>
    </source>
</evidence>
<dbReference type="AlphaFoldDB" id="A0A0F9JEG1"/>
<dbReference type="EMBL" id="LAZR01010252">
    <property type="protein sequence ID" value="KKM67993.1"/>
    <property type="molecule type" value="Genomic_DNA"/>
</dbReference>
<dbReference type="GO" id="GO:0003677">
    <property type="term" value="F:DNA binding"/>
    <property type="evidence" value="ECO:0007669"/>
    <property type="project" value="InterPro"/>
</dbReference>
<organism evidence="2">
    <name type="scientific">marine sediment metagenome</name>
    <dbReference type="NCBI Taxonomy" id="412755"/>
    <lineage>
        <taxon>unclassified sequences</taxon>
        <taxon>metagenomes</taxon>
        <taxon>ecological metagenomes</taxon>
    </lineage>
</organism>
<dbReference type="InterPro" id="IPR001387">
    <property type="entry name" value="Cro/C1-type_HTH"/>
</dbReference>
<dbReference type="SMART" id="SM00530">
    <property type="entry name" value="HTH_XRE"/>
    <property type="match status" value="1"/>
</dbReference>
<dbReference type="Gene3D" id="1.10.260.40">
    <property type="entry name" value="lambda repressor-like DNA-binding domains"/>
    <property type="match status" value="1"/>
</dbReference>
<proteinExistence type="predicted"/>
<protein>
    <recommendedName>
        <fullName evidence="1">HTH cro/C1-type domain-containing protein</fullName>
    </recommendedName>
</protein>
<evidence type="ECO:0000313" key="2">
    <source>
        <dbReference type="EMBL" id="KKM67993.1"/>
    </source>
</evidence>
<dbReference type="PROSITE" id="PS50943">
    <property type="entry name" value="HTH_CROC1"/>
    <property type="match status" value="1"/>
</dbReference>
<dbReference type="InterPro" id="IPR010982">
    <property type="entry name" value="Lambda_DNA-bd_dom_sf"/>
</dbReference>
<dbReference type="CDD" id="cd00093">
    <property type="entry name" value="HTH_XRE"/>
    <property type="match status" value="1"/>
</dbReference>